<dbReference type="AlphaFoldDB" id="A0A2T3JAZ6"/>
<keyword evidence="1" id="KW-0472">Membrane</keyword>
<evidence type="ECO:0000313" key="3">
    <source>
        <dbReference type="Proteomes" id="UP000240987"/>
    </source>
</evidence>
<sequence length="139" mass="16231">MLPTITASFVNLRLHPSQKILAALSALYLGVAIALFVSLLTSWLPLIIVTFLLECLWIEWLERYQHYYRQQGNLSITVSGAANWQQQKWQINKIKVVTRWFILFRMQHAQEVSWVCVSHDACKDEEYRALAMLCHIARL</sequence>
<proteinExistence type="predicted"/>
<feature type="transmembrane region" description="Helical" evidence="1">
    <location>
        <begin position="20"/>
        <end position="37"/>
    </location>
</feature>
<dbReference type="Pfam" id="PF07254">
    <property type="entry name" value="Cpta_toxin"/>
    <property type="match status" value="1"/>
</dbReference>
<dbReference type="Proteomes" id="UP000240987">
    <property type="component" value="Unassembled WGS sequence"/>
</dbReference>
<keyword evidence="1" id="KW-1133">Transmembrane helix</keyword>
<gene>
    <name evidence="2" type="ORF">C9J12_20345</name>
</gene>
<keyword evidence="3" id="KW-1185">Reference proteome</keyword>
<organism evidence="2 3">
    <name type="scientific">Photobacterium frigidiphilum</name>
    <dbReference type="NCBI Taxonomy" id="264736"/>
    <lineage>
        <taxon>Bacteria</taxon>
        <taxon>Pseudomonadati</taxon>
        <taxon>Pseudomonadota</taxon>
        <taxon>Gammaproteobacteria</taxon>
        <taxon>Vibrionales</taxon>
        <taxon>Vibrionaceae</taxon>
        <taxon>Photobacterium</taxon>
    </lineage>
</organism>
<keyword evidence="1" id="KW-0812">Transmembrane</keyword>
<dbReference type="OrthoDB" id="5824408at2"/>
<protein>
    <submittedName>
        <fullName evidence="2">Cell shape-determining protein</fullName>
    </submittedName>
</protein>
<dbReference type="RefSeq" id="WP_107244367.1">
    <property type="nucleotide sequence ID" value="NZ_PYMJ01000025.1"/>
</dbReference>
<dbReference type="EMBL" id="PYMJ01000025">
    <property type="protein sequence ID" value="PSU46017.1"/>
    <property type="molecule type" value="Genomic_DNA"/>
</dbReference>
<dbReference type="InterPro" id="IPR009883">
    <property type="entry name" value="YgfX"/>
</dbReference>
<evidence type="ECO:0000313" key="2">
    <source>
        <dbReference type="EMBL" id="PSU46017.1"/>
    </source>
</evidence>
<name>A0A2T3JAZ6_9GAMM</name>
<evidence type="ECO:0000256" key="1">
    <source>
        <dbReference type="SAM" id="Phobius"/>
    </source>
</evidence>
<accession>A0A2T3JAZ6</accession>
<comment type="caution">
    <text evidence="2">The sequence shown here is derived from an EMBL/GenBank/DDBJ whole genome shotgun (WGS) entry which is preliminary data.</text>
</comment>
<reference evidence="2 3" key="1">
    <citation type="submission" date="2018-01" db="EMBL/GenBank/DDBJ databases">
        <title>Whole genome sequencing of Histamine producing bacteria.</title>
        <authorList>
            <person name="Butler K."/>
        </authorList>
    </citation>
    <scope>NUCLEOTIDE SEQUENCE [LARGE SCALE GENOMIC DNA]</scope>
    <source>
        <strain evidence="2 3">JCM 12947</strain>
    </source>
</reference>